<evidence type="ECO:0000313" key="3">
    <source>
        <dbReference type="Proteomes" id="UP000494040"/>
    </source>
</evidence>
<dbReference type="Proteomes" id="UP000494040">
    <property type="component" value="Unassembled WGS sequence"/>
</dbReference>
<evidence type="ECO:0000256" key="1">
    <source>
        <dbReference type="SAM" id="MobiDB-lite"/>
    </source>
</evidence>
<dbReference type="RefSeq" id="XP_024086343.1">
    <property type="nucleotide sequence ID" value="XM_024230575.1"/>
</dbReference>
<organism evidence="2 3">
    <name type="scientific">Cimex lectularius</name>
    <name type="common">Bed bug</name>
    <name type="synonym">Acanthia lectularia</name>
    <dbReference type="NCBI Taxonomy" id="79782"/>
    <lineage>
        <taxon>Eukaryota</taxon>
        <taxon>Metazoa</taxon>
        <taxon>Ecdysozoa</taxon>
        <taxon>Arthropoda</taxon>
        <taxon>Hexapoda</taxon>
        <taxon>Insecta</taxon>
        <taxon>Pterygota</taxon>
        <taxon>Neoptera</taxon>
        <taxon>Paraneoptera</taxon>
        <taxon>Hemiptera</taxon>
        <taxon>Heteroptera</taxon>
        <taxon>Panheteroptera</taxon>
        <taxon>Cimicomorpha</taxon>
        <taxon>Cimicidae</taxon>
        <taxon>Cimex</taxon>
    </lineage>
</organism>
<accession>A0A8I6TLC3</accession>
<reference evidence="2" key="1">
    <citation type="submission" date="2022-01" db="UniProtKB">
        <authorList>
            <consortium name="EnsemblMetazoa"/>
        </authorList>
    </citation>
    <scope>IDENTIFICATION</scope>
</reference>
<feature type="compositionally biased region" description="Polar residues" evidence="1">
    <location>
        <begin position="98"/>
        <end position="117"/>
    </location>
</feature>
<feature type="region of interest" description="Disordered" evidence="1">
    <location>
        <begin position="70"/>
        <end position="117"/>
    </location>
</feature>
<dbReference type="OrthoDB" id="639767at2759"/>
<proteinExistence type="predicted"/>
<dbReference type="GeneID" id="106664516"/>
<dbReference type="EnsemblMetazoa" id="XM_024230575.1">
    <property type="protein sequence ID" value="XP_024086343.1"/>
    <property type="gene ID" value="LOC106664516"/>
</dbReference>
<sequence length="138" mass="14985">MSPKVVNGSFAAVFDSGASDWMKGWSFQGNLHRGSPARRKVFQGKQFSLDSRLDLVEYWIGMNSAATLPTCVEARTANPSQDKEDTDETDLANGTGGTNPNRSQSSDGPNNIFSQNQTEQVVKSAKLCLKCGHLNNSK</sequence>
<keyword evidence="3" id="KW-1185">Reference proteome</keyword>
<protein>
    <submittedName>
        <fullName evidence="2">Uncharacterized protein</fullName>
    </submittedName>
</protein>
<evidence type="ECO:0000313" key="2">
    <source>
        <dbReference type="EnsemblMetazoa" id="XP_024086343.1"/>
    </source>
</evidence>
<dbReference type="AlphaFoldDB" id="A0A8I6TLC3"/>
<name>A0A8I6TLC3_CIMLE</name>